<accession>A0A3M2MAT3</accession>
<evidence type="ECO:0000313" key="1">
    <source>
        <dbReference type="EMBL" id="RMI46602.1"/>
    </source>
</evidence>
<dbReference type="AlphaFoldDB" id="A0A3M2MAT3"/>
<comment type="caution">
    <text evidence="1">The sequence shown here is derived from an EMBL/GenBank/DDBJ whole genome shotgun (WGS) entry which is preliminary data.</text>
</comment>
<reference evidence="1 2" key="1">
    <citation type="submission" date="2018-10" db="EMBL/GenBank/DDBJ databases">
        <title>Isolation from soil.</title>
        <authorList>
            <person name="Hu J."/>
        </authorList>
    </citation>
    <scope>NUCLEOTIDE SEQUENCE [LARGE SCALE GENOMIC DNA]</scope>
    <source>
        <strain evidence="1 2">NEAU-Ht49</strain>
    </source>
</reference>
<evidence type="ECO:0000313" key="2">
    <source>
        <dbReference type="Proteomes" id="UP000282674"/>
    </source>
</evidence>
<name>A0A3M2MAT3_9ACTN</name>
<organism evidence="1 2">
    <name type="scientific">Actinomadura harenae</name>
    <dbReference type="NCBI Taxonomy" id="2483351"/>
    <lineage>
        <taxon>Bacteria</taxon>
        <taxon>Bacillati</taxon>
        <taxon>Actinomycetota</taxon>
        <taxon>Actinomycetes</taxon>
        <taxon>Streptosporangiales</taxon>
        <taxon>Thermomonosporaceae</taxon>
        <taxon>Actinomadura</taxon>
    </lineage>
</organism>
<dbReference type="OrthoDB" id="4320824at2"/>
<dbReference type="RefSeq" id="WP_122193409.1">
    <property type="nucleotide sequence ID" value="NZ_JBHSKC010000020.1"/>
</dbReference>
<dbReference type="EMBL" id="RFFG01000008">
    <property type="protein sequence ID" value="RMI46602.1"/>
    <property type="molecule type" value="Genomic_DNA"/>
</dbReference>
<protein>
    <submittedName>
        <fullName evidence="1">Uncharacterized protein</fullName>
    </submittedName>
</protein>
<dbReference type="Proteomes" id="UP000282674">
    <property type="component" value="Unassembled WGS sequence"/>
</dbReference>
<gene>
    <name evidence="1" type="ORF">EBO15_06665</name>
</gene>
<keyword evidence="2" id="KW-1185">Reference proteome</keyword>
<sequence>MATFDHDYWRDASPAIWERRGLHWHCHSSRMDGETYGNEAARRDPAMDHAPKVIRDWLRKPTRTIRCVATTPEDGIAWLRAQWTPIRDHIGQEADAIPDQVRFGRALHDLRSGNDVCWGHWLGGTTHLHLALIGTPETCH</sequence>
<proteinExistence type="predicted"/>